<comment type="catalytic activity">
    <reaction evidence="7">
        <text>a fatty acyl-CoA + H2O = a fatty acid + CoA + H(+)</text>
        <dbReference type="Rhea" id="RHEA:16781"/>
        <dbReference type="ChEBI" id="CHEBI:15377"/>
        <dbReference type="ChEBI" id="CHEBI:15378"/>
        <dbReference type="ChEBI" id="CHEBI:28868"/>
        <dbReference type="ChEBI" id="CHEBI:57287"/>
        <dbReference type="ChEBI" id="CHEBI:77636"/>
        <dbReference type="EC" id="3.1.2.20"/>
    </reaction>
</comment>
<comment type="subcellular location">
    <subcellularLocation>
        <location evidence="1">Peroxisome matrix</location>
    </subcellularLocation>
</comment>
<dbReference type="InterPro" id="IPR003703">
    <property type="entry name" value="Acyl_CoA_thio"/>
</dbReference>
<dbReference type="InterPro" id="IPR018488">
    <property type="entry name" value="cNMP-bd_CS"/>
</dbReference>
<dbReference type="CDD" id="cd03445">
    <property type="entry name" value="Thioesterase_II_repeat2"/>
    <property type="match status" value="1"/>
</dbReference>
<comment type="pathway">
    <text evidence="2">Lipid metabolism; fatty acid metabolism.</text>
</comment>
<dbReference type="Gene3D" id="2.60.120.10">
    <property type="entry name" value="Jelly Rolls"/>
    <property type="match status" value="1"/>
</dbReference>
<dbReference type="Pfam" id="PF13622">
    <property type="entry name" value="4HBT_3"/>
    <property type="match status" value="1"/>
</dbReference>
<protein>
    <recommendedName>
        <fullName evidence="8">acyl-CoA hydrolase</fullName>
        <ecNumber evidence="8">3.1.2.20</ecNumber>
    </recommendedName>
</protein>
<evidence type="ECO:0000313" key="11">
    <source>
        <dbReference type="Proteomes" id="UP001058974"/>
    </source>
</evidence>
<sequence>MAREEVFEFLGCVPLLQRLPRSSLQNLSQLVIIKNYEPGDYVVREGEAGEGLYFIWEGEAEVIGSGISDDEKDLEFQLKRYDYFGFGLSNAVHHADVVALTKLSCLVLPHEHSALLQPESIWSAEKSLETCSPVEHILHLEPIEVDIFQGITLPDAPKFGNVFGGQLVGQALAAVSKSVDCLKVVHSLHAYFLLAGDVNIPILYKVKRLRDGKSFATRKVDAIQKGNVIFTLLASFQKEELGFQHQEVPMPSVPTPDELVSMEELREQRLTDPRLPRTYRNKVATAKFIPWPIEIRFCEPSPSTNQTKSPPSLKFWFRAKGKLSDDEALHRCVAAFASDLVFLHVSMNPHRRRGLKIGVLSLDHSMWFHRPIRADDWVLYVIFSPTASNARGFVTGQMFDQNGELLISLVQEGLARKRIPKRSATDSKL</sequence>
<dbReference type="GO" id="GO:0047617">
    <property type="term" value="F:fatty acyl-CoA hydrolase activity"/>
    <property type="evidence" value="ECO:0007669"/>
    <property type="project" value="UniProtKB-EC"/>
</dbReference>
<evidence type="ECO:0000256" key="4">
    <source>
        <dbReference type="ARBA" id="ARBA00011881"/>
    </source>
</evidence>
<dbReference type="InterPro" id="IPR029069">
    <property type="entry name" value="HotDog_dom_sf"/>
</dbReference>
<dbReference type="InterPro" id="IPR018490">
    <property type="entry name" value="cNMP-bd_dom_sf"/>
</dbReference>
<dbReference type="FunFam" id="2.40.160.210:FF:000003">
    <property type="entry name" value="Acyl-CoA thioesterase II"/>
    <property type="match status" value="1"/>
</dbReference>
<dbReference type="Gramene" id="Psat03G0361200-T1">
    <property type="protein sequence ID" value="KAI5428677.1"/>
    <property type="gene ID" value="KIW84_033612"/>
</dbReference>
<dbReference type="InterPro" id="IPR042171">
    <property type="entry name" value="Acyl-CoA_hotdog"/>
</dbReference>
<dbReference type="SUPFAM" id="SSF51206">
    <property type="entry name" value="cAMP-binding domain-like"/>
    <property type="match status" value="1"/>
</dbReference>
<dbReference type="PANTHER" id="PTHR11066:SF34">
    <property type="entry name" value="ACYL-COENZYME A THIOESTERASE 8"/>
    <property type="match status" value="1"/>
</dbReference>
<reference evidence="10 11" key="1">
    <citation type="journal article" date="2022" name="Nat. Genet.">
        <title>Improved pea reference genome and pan-genome highlight genomic features and evolutionary characteristics.</title>
        <authorList>
            <person name="Yang T."/>
            <person name="Liu R."/>
            <person name="Luo Y."/>
            <person name="Hu S."/>
            <person name="Wang D."/>
            <person name="Wang C."/>
            <person name="Pandey M.K."/>
            <person name="Ge S."/>
            <person name="Xu Q."/>
            <person name="Li N."/>
            <person name="Li G."/>
            <person name="Huang Y."/>
            <person name="Saxena R.K."/>
            <person name="Ji Y."/>
            <person name="Li M."/>
            <person name="Yan X."/>
            <person name="He Y."/>
            <person name="Liu Y."/>
            <person name="Wang X."/>
            <person name="Xiang C."/>
            <person name="Varshney R.K."/>
            <person name="Ding H."/>
            <person name="Gao S."/>
            <person name="Zong X."/>
        </authorList>
    </citation>
    <scope>NUCLEOTIDE SEQUENCE [LARGE SCALE GENOMIC DNA]</scope>
    <source>
        <strain evidence="10 11">cv. Zhongwan 6</strain>
    </source>
</reference>
<dbReference type="PROSITE" id="PS50042">
    <property type="entry name" value="CNMP_BINDING_3"/>
    <property type="match status" value="1"/>
</dbReference>
<dbReference type="EMBL" id="JAMSHJ010000003">
    <property type="protein sequence ID" value="KAI5428677.1"/>
    <property type="molecule type" value="Genomic_DNA"/>
</dbReference>
<dbReference type="InterPro" id="IPR025652">
    <property type="entry name" value="TesB_C"/>
</dbReference>
<dbReference type="InterPro" id="IPR014710">
    <property type="entry name" value="RmlC-like_jellyroll"/>
</dbReference>
<evidence type="ECO:0000256" key="6">
    <source>
        <dbReference type="ARBA" id="ARBA00023098"/>
    </source>
</evidence>
<dbReference type="AlphaFoldDB" id="A0A9D5AY82"/>
<dbReference type="PROSITE" id="PS00888">
    <property type="entry name" value="CNMP_BINDING_1"/>
    <property type="match status" value="1"/>
</dbReference>
<evidence type="ECO:0000256" key="7">
    <source>
        <dbReference type="ARBA" id="ARBA00035880"/>
    </source>
</evidence>
<dbReference type="Gene3D" id="2.40.160.210">
    <property type="entry name" value="Acyl-CoA thioesterase, double hotdog domain"/>
    <property type="match status" value="1"/>
</dbReference>
<keyword evidence="11" id="KW-1185">Reference proteome</keyword>
<dbReference type="InterPro" id="IPR000595">
    <property type="entry name" value="cNMP-bd_dom"/>
</dbReference>
<dbReference type="Gramene" id="PSAT_LOCUS12557_t1">
    <property type="protein sequence ID" value="CAL5192681.1"/>
    <property type="gene ID" value="PSAT_LOCUS12557"/>
</dbReference>
<evidence type="ECO:0000256" key="2">
    <source>
        <dbReference type="ARBA" id="ARBA00004872"/>
    </source>
</evidence>
<dbReference type="GO" id="GO:0005782">
    <property type="term" value="C:peroxisomal matrix"/>
    <property type="evidence" value="ECO:0007669"/>
    <property type="project" value="UniProtKB-SubCell"/>
</dbReference>
<gene>
    <name evidence="10" type="ORF">KIW84_033612</name>
</gene>
<evidence type="ECO:0000256" key="3">
    <source>
        <dbReference type="ARBA" id="ARBA00006538"/>
    </source>
</evidence>
<dbReference type="InterPro" id="IPR049449">
    <property type="entry name" value="TesB_ACOT8-like_N"/>
</dbReference>
<keyword evidence="5" id="KW-0378">Hydrolase</keyword>
<feature type="domain" description="Cyclic nucleotide-binding" evidence="9">
    <location>
        <begin position="15"/>
        <end position="85"/>
    </location>
</feature>
<dbReference type="GO" id="GO:0009062">
    <property type="term" value="P:fatty acid catabolic process"/>
    <property type="evidence" value="ECO:0007669"/>
    <property type="project" value="TreeGrafter"/>
</dbReference>
<dbReference type="CDD" id="cd00038">
    <property type="entry name" value="CAP_ED"/>
    <property type="match status" value="1"/>
</dbReference>
<dbReference type="Pfam" id="PF00027">
    <property type="entry name" value="cNMP_binding"/>
    <property type="match status" value="1"/>
</dbReference>
<dbReference type="PANTHER" id="PTHR11066">
    <property type="entry name" value="ACYL-COA THIOESTERASE"/>
    <property type="match status" value="1"/>
</dbReference>
<proteinExistence type="inferred from homology"/>
<dbReference type="NCBIfam" id="TIGR00189">
    <property type="entry name" value="tesB"/>
    <property type="match status" value="1"/>
</dbReference>
<comment type="similarity">
    <text evidence="3">Belongs to the C/M/P thioester hydrolase family.</text>
</comment>
<dbReference type="Proteomes" id="UP001058974">
    <property type="component" value="Chromosome 3"/>
</dbReference>
<dbReference type="CDD" id="cd03444">
    <property type="entry name" value="Thioesterase_II_repeat1"/>
    <property type="match status" value="1"/>
</dbReference>
<evidence type="ECO:0000256" key="5">
    <source>
        <dbReference type="ARBA" id="ARBA00022801"/>
    </source>
</evidence>
<name>A0A9D5AY82_PEA</name>
<dbReference type="SUPFAM" id="SSF54637">
    <property type="entry name" value="Thioesterase/thiol ester dehydrase-isomerase"/>
    <property type="match status" value="2"/>
</dbReference>
<organism evidence="10 11">
    <name type="scientific">Pisum sativum</name>
    <name type="common">Garden pea</name>
    <name type="synonym">Lathyrus oleraceus</name>
    <dbReference type="NCBI Taxonomy" id="3888"/>
    <lineage>
        <taxon>Eukaryota</taxon>
        <taxon>Viridiplantae</taxon>
        <taxon>Streptophyta</taxon>
        <taxon>Embryophyta</taxon>
        <taxon>Tracheophyta</taxon>
        <taxon>Spermatophyta</taxon>
        <taxon>Magnoliopsida</taxon>
        <taxon>eudicotyledons</taxon>
        <taxon>Gunneridae</taxon>
        <taxon>Pentapetalae</taxon>
        <taxon>rosids</taxon>
        <taxon>fabids</taxon>
        <taxon>Fabales</taxon>
        <taxon>Fabaceae</taxon>
        <taxon>Papilionoideae</taxon>
        <taxon>50 kb inversion clade</taxon>
        <taxon>NPAAA clade</taxon>
        <taxon>Hologalegina</taxon>
        <taxon>IRL clade</taxon>
        <taxon>Fabeae</taxon>
        <taxon>Lathyrus</taxon>
    </lineage>
</organism>
<keyword evidence="6" id="KW-0443">Lipid metabolism</keyword>
<dbReference type="GO" id="GO:0006637">
    <property type="term" value="P:acyl-CoA metabolic process"/>
    <property type="evidence" value="ECO:0007669"/>
    <property type="project" value="InterPro"/>
</dbReference>
<comment type="caution">
    <text evidence="10">The sequence shown here is derived from an EMBL/GenBank/DDBJ whole genome shotgun (WGS) entry which is preliminary data.</text>
</comment>
<accession>A0A9D5AY82</accession>
<dbReference type="FunFam" id="2.60.120.10:FF:000109">
    <property type="entry name" value="Acyl-CoA thioesterase II"/>
    <property type="match status" value="1"/>
</dbReference>
<comment type="subunit">
    <text evidence="4">Homotetramer.</text>
</comment>
<evidence type="ECO:0000259" key="9">
    <source>
        <dbReference type="PROSITE" id="PS50042"/>
    </source>
</evidence>
<dbReference type="SMART" id="SM00100">
    <property type="entry name" value="cNMP"/>
    <property type="match status" value="1"/>
</dbReference>
<dbReference type="EC" id="3.1.2.20" evidence="8"/>
<dbReference type="Pfam" id="PF02551">
    <property type="entry name" value="Acyl_CoA_thio"/>
    <property type="match status" value="1"/>
</dbReference>
<evidence type="ECO:0000256" key="8">
    <source>
        <dbReference type="ARBA" id="ARBA00038894"/>
    </source>
</evidence>
<evidence type="ECO:0000313" key="10">
    <source>
        <dbReference type="EMBL" id="KAI5428677.1"/>
    </source>
</evidence>
<evidence type="ECO:0000256" key="1">
    <source>
        <dbReference type="ARBA" id="ARBA00004253"/>
    </source>
</evidence>